<gene>
    <name evidence="2" type="primary">AVEN_177446_1</name>
    <name evidence="2" type="ORF">TNIN_399191</name>
</gene>
<feature type="compositionally biased region" description="Polar residues" evidence="1">
    <location>
        <begin position="11"/>
        <end position="28"/>
    </location>
</feature>
<organism evidence="2 3">
    <name type="scientific">Trichonephila inaurata madagascariensis</name>
    <dbReference type="NCBI Taxonomy" id="2747483"/>
    <lineage>
        <taxon>Eukaryota</taxon>
        <taxon>Metazoa</taxon>
        <taxon>Ecdysozoa</taxon>
        <taxon>Arthropoda</taxon>
        <taxon>Chelicerata</taxon>
        <taxon>Arachnida</taxon>
        <taxon>Araneae</taxon>
        <taxon>Araneomorphae</taxon>
        <taxon>Entelegynae</taxon>
        <taxon>Araneoidea</taxon>
        <taxon>Nephilidae</taxon>
        <taxon>Trichonephila</taxon>
        <taxon>Trichonephila inaurata</taxon>
    </lineage>
</organism>
<dbReference type="EMBL" id="BMAV01009891">
    <property type="protein sequence ID" value="GFY54504.1"/>
    <property type="molecule type" value="Genomic_DNA"/>
</dbReference>
<reference evidence="2" key="1">
    <citation type="submission" date="2020-08" db="EMBL/GenBank/DDBJ databases">
        <title>Multicomponent nature underlies the extraordinary mechanical properties of spider dragline silk.</title>
        <authorList>
            <person name="Kono N."/>
            <person name="Nakamura H."/>
            <person name="Mori M."/>
            <person name="Yoshida Y."/>
            <person name="Ohtoshi R."/>
            <person name="Malay A.D."/>
            <person name="Moran D.A.P."/>
            <person name="Tomita M."/>
            <person name="Numata K."/>
            <person name="Arakawa K."/>
        </authorList>
    </citation>
    <scope>NUCLEOTIDE SEQUENCE</scope>
</reference>
<dbReference type="OrthoDB" id="6414389at2759"/>
<evidence type="ECO:0000256" key="1">
    <source>
        <dbReference type="SAM" id="MobiDB-lite"/>
    </source>
</evidence>
<feature type="region of interest" description="Disordered" evidence="1">
    <location>
        <begin position="1"/>
        <end position="38"/>
    </location>
</feature>
<keyword evidence="3" id="KW-1185">Reference proteome</keyword>
<proteinExistence type="predicted"/>
<feature type="region of interest" description="Disordered" evidence="1">
    <location>
        <begin position="58"/>
        <end position="78"/>
    </location>
</feature>
<feature type="non-terminal residue" evidence="2">
    <location>
        <position position="1"/>
    </location>
</feature>
<protein>
    <submittedName>
        <fullName evidence="2">Uncharacterized protein</fullName>
    </submittedName>
</protein>
<sequence length="78" mass="8668">NFSIFREQPQRTHPSQPFLSSSCPTTSGMPPVRPSAVTHSSACQDHVYVRLSLPDVHVEDEKVTSSQSSYSLPAVRKR</sequence>
<accession>A0A8X6XJQ5</accession>
<dbReference type="AlphaFoldDB" id="A0A8X6XJQ5"/>
<evidence type="ECO:0000313" key="3">
    <source>
        <dbReference type="Proteomes" id="UP000886998"/>
    </source>
</evidence>
<evidence type="ECO:0000313" key="2">
    <source>
        <dbReference type="EMBL" id="GFY54504.1"/>
    </source>
</evidence>
<name>A0A8X6XJQ5_9ARAC</name>
<dbReference type="Proteomes" id="UP000886998">
    <property type="component" value="Unassembled WGS sequence"/>
</dbReference>
<comment type="caution">
    <text evidence="2">The sequence shown here is derived from an EMBL/GenBank/DDBJ whole genome shotgun (WGS) entry which is preliminary data.</text>
</comment>